<keyword evidence="1" id="KW-0472">Membrane</keyword>
<proteinExistence type="predicted"/>
<name>A0A9N8HR75_9STRA</name>
<dbReference type="AlphaFoldDB" id="A0A9N8HR75"/>
<protein>
    <submittedName>
        <fullName evidence="2">Uncharacterized protein</fullName>
    </submittedName>
</protein>
<sequence>MERSFSVEDTSLSTVGNLGFRCTQLCLFSYHMILHQEPDPTTDYATGVTQTLRLGGGIRSQVVLFLLQVITFFPLHVRKLSYEVLIAKHSSVEWIVGRLVGLRTIFTMNLVLLLSTAFSNQRWLFFPAFFIHFVAAFIFRIPISRNESRVLREHRVCYLAMVNSLLYEES</sequence>
<evidence type="ECO:0000313" key="3">
    <source>
        <dbReference type="Proteomes" id="UP001153069"/>
    </source>
</evidence>
<dbReference type="EMBL" id="CAICTM010001531">
    <property type="protein sequence ID" value="CAB9524408.1"/>
    <property type="molecule type" value="Genomic_DNA"/>
</dbReference>
<keyword evidence="3" id="KW-1185">Reference proteome</keyword>
<accession>A0A9N8HR75</accession>
<keyword evidence="1" id="KW-1133">Transmembrane helix</keyword>
<comment type="caution">
    <text evidence="2">The sequence shown here is derived from an EMBL/GenBank/DDBJ whole genome shotgun (WGS) entry which is preliminary data.</text>
</comment>
<gene>
    <name evidence="2" type="ORF">SEMRO_1533_G280400.1</name>
</gene>
<evidence type="ECO:0000313" key="2">
    <source>
        <dbReference type="EMBL" id="CAB9524408.1"/>
    </source>
</evidence>
<feature type="transmembrane region" description="Helical" evidence="1">
    <location>
        <begin position="124"/>
        <end position="143"/>
    </location>
</feature>
<keyword evidence="1" id="KW-0812">Transmembrane</keyword>
<feature type="transmembrane region" description="Helical" evidence="1">
    <location>
        <begin position="95"/>
        <end position="118"/>
    </location>
</feature>
<reference evidence="2" key="1">
    <citation type="submission" date="2020-06" db="EMBL/GenBank/DDBJ databases">
        <authorList>
            <consortium name="Plant Systems Biology data submission"/>
        </authorList>
    </citation>
    <scope>NUCLEOTIDE SEQUENCE</scope>
    <source>
        <strain evidence="2">D6</strain>
    </source>
</reference>
<organism evidence="2 3">
    <name type="scientific">Seminavis robusta</name>
    <dbReference type="NCBI Taxonomy" id="568900"/>
    <lineage>
        <taxon>Eukaryota</taxon>
        <taxon>Sar</taxon>
        <taxon>Stramenopiles</taxon>
        <taxon>Ochrophyta</taxon>
        <taxon>Bacillariophyta</taxon>
        <taxon>Bacillariophyceae</taxon>
        <taxon>Bacillariophycidae</taxon>
        <taxon>Naviculales</taxon>
        <taxon>Naviculaceae</taxon>
        <taxon>Seminavis</taxon>
    </lineage>
</organism>
<dbReference type="Proteomes" id="UP001153069">
    <property type="component" value="Unassembled WGS sequence"/>
</dbReference>
<evidence type="ECO:0000256" key="1">
    <source>
        <dbReference type="SAM" id="Phobius"/>
    </source>
</evidence>